<dbReference type="PANTHER" id="PTHR22166:SF12">
    <property type="entry name" value="ENDOPLASMIC RETICULUM JUNCTION FORMATION PROTEIN LUNAPARK"/>
    <property type="match status" value="1"/>
</dbReference>
<dbReference type="OrthoDB" id="1725934at2759"/>
<keyword evidence="1" id="KW-0863">Zinc-finger</keyword>
<accession>A0A3N4IDI8</accession>
<dbReference type="PANTHER" id="PTHR22166">
    <property type="entry name" value="ENDOPLASMIC RETICULUM JUNCTION FORMATION PROTEIN LUNAPARK"/>
    <property type="match status" value="1"/>
</dbReference>
<dbReference type="InterPro" id="IPR040115">
    <property type="entry name" value="Lnp"/>
</dbReference>
<dbReference type="Proteomes" id="UP000275078">
    <property type="component" value="Unassembled WGS sequence"/>
</dbReference>
<dbReference type="GO" id="GO:0008270">
    <property type="term" value="F:zinc ion binding"/>
    <property type="evidence" value="ECO:0007669"/>
    <property type="project" value="UniProtKB-KW"/>
</dbReference>
<dbReference type="InterPro" id="IPR019273">
    <property type="entry name" value="Lunapark_Znf"/>
</dbReference>
<dbReference type="STRING" id="1160509.A0A3N4IDI8"/>
<reference evidence="5 6" key="1">
    <citation type="journal article" date="2018" name="Nat. Ecol. Evol.">
        <title>Pezizomycetes genomes reveal the molecular basis of ectomycorrhizal truffle lifestyle.</title>
        <authorList>
            <person name="Murat C."/>
            <person name="Payen T."/>
            <person name="Noel B."/>
            <person name="Kuo A."/>
            <person name="Morin E."/>
            <person name="Chen J."/>
            <person name="Kohler A."/>
            <person name="Krizsan K."/>
            <person name="Balestrini R."/>
            <person name="Da Silva C."/>
            <person name="Montanini B."/>
            <person name="Hainaut M."/>
            <person name="Levati E."/>
            <person name="Barry K.W."/>
            <person name="Belfiori B."/>
            <person name="Cichocki N."/>
            <person name="Clum A."/>
            <person name="Dockter R.B."/>
            <person name="Fauchery L."/>
            <person name="Guy J."/>
            <person name="Iotti M."/>
            <person name="Le Tacon F."/>
            <person name="Lindquist E.A."/>
            <person name="Lipzen A."/>
            <person name="Malagnac F."/>
            <person name="Mello A."/>
            <person name="Molinier V."/>
            <person name="Miyauchi S."/>
            <person name="Poulain J."/>
            <person name="Riccioni C."/>
            <person name="Rubini A."/>
            <person name="Sitrit Y."/>
            <person name="Splivallo R."/>
            <person name="Traeger S."/>
            <person name="Wang M."/>
            <person name="Zifcakova L."/>
            <person name="Wipf D."/>
            <person name="Zambonelli A."/>
            <person name="Paolocci F."/>
            <person name="Nowrousian M."/>
            <person name="Ottonello S."/>
            <person name="Baldrian P."/>
            <person name="Spatafora J.W."/>
            <person name="Henrissat B."/>
            <person name="Nagy L.G."/>
            <person name="Aury J.M."/>
            <person name="Wincker P."/>
            <person name="Grigoriev I.V."/>
            <person name="Bonfante P."/>
            <person name="Martin F.M."/>
        </authorList>
    </citation>
    <scope>NUCLEOTIDE SEQUENCE [LARGE SCALE GENOMIC DNA]</scope>
    <source>
        <strain evidence="5 6">RN42</strain>
    </source>
</reference>
<comment type="function">
    <text evidence="1">Plays a role in determining ER morphology.</text>
</comment>
<keyword evidence="1" id="KW-0812">Transmembrane</keyword>
<keyword evidence="1" id="KW-0256">Endoplasmic reticulum</keyword>
<dbReference type="AlphaFoldDB" id="A0A3N4IDI8"/>
<evidence type="ECO:0000259" key="4">
    <source>
        <dbReference type="Pfam" id="PF10058"/>
    </source>
</evidence>
<protein>
    <recommendedName>
        <fullName evidence="1">Endoplasmic reticulum junction formation protein lunapark</fullName>
    </recommendedName>
</protein>
<dbReference type="EMBL" id="ML119663">
    <property type="protein sequence ID" value="RPA83616.1"/>
    <property type="molecule type" value="Genomic_DNA"/>
</dbReference>
<feature type="compositionally biased region" description="Polar residues" evidence="3">
    <location>
        <begin position="161"/>
        <end position="192"/>
    </location>
</feature>
<evidence type="ECO:0000313" key="6">
    <source>
        <dbReference type="Proteomes" id="UP000275078"/>
    </source>
</evidence>
<comment type="subcellular location">
    <subcellularLocation>
        <location evidence="1">Endoplasmic reticulum membrane</location>
        <topology evidence="1">Multi-pass membrane protein</topology>
    </subcellularLocation>
</comment>
<feature type="region of interest" description="Disordered" evidence="3">
    <location>
        <begin position="155"/>
        <end position="258"/>
    </location>
</feature>
<keyword evidence="1" id="KW-0472">Membrane</keyword>
<dbReference type="GO" id="GO:0098826">
    <property type="term" value="C:endoplasmic reticulum tubular network membrane"/>
    <property type="evidence" value="ECO:0007669"/>
    <property type="project" value="UniProtKB-UniRule"/>
</dbReference>
<comment type="caution">
    <text evidence="1">Lacks conserved residue(s) required for the propagation of feature annotation.</text>
</comment>
<evidence type="ECO:0000313" key="5">
    <source>
        <dbReference type="EMBL" id="RPA83616.1"/>
    </source>
</evidence>
<keyword evidence="6" id="KW-1185">Reference proteome</keyword>
<feature type="compositionally biased region" description="Basic and acidic residues" evidence="3">
    <location>
        <begin position="340"/>
        <end position="351"/>
    </location>
</feature>
<feature type="coiled-coil region" evidence="2">
    <location>
        <begin position="104"/>
        <end position="131"/>
    </location>
</feature>
<name>A0A3N4IDI8_ASCIM</name>
<comment type="domain">
    <text evidence="1">The C4-type zinc finger motif is necessary both for its ER three-way tubular junction localization and formation.</text>
</comment>
<proteinExistence type="inferred from homology"/>
<keyword evidence="2" id="KW-0175">Coiled coil</keyword>
<organism evidence="5 6">
    <name type="scientific">Ascobolus immersus RN42</name>
    <dbReference type="NCBI Taxonomy" id="1160509"/>
    <lineage>
        <taxon>Eukaryota</taxon>
        <taxon>Fungi</taxon>
        <taxon>Dikarya</taxon>
        <taxon>Ascomycota</taxon>
        <taxon>Pezizomycotina</taxon>
        <taxon>Pezizomycetes</taxon>
        <taxon>Pezizales</taxon>
        <taxon>Ascobolaceae</taxon>
        <taxon>Ascobolus</taxon>
    </lineage>
</organism>
<feature type="domain" description="Lunapark zinc ribbon" evidence="4">
    <location>
        <begin position="275"/>
        <end position="331"/>
    </location>
</feature>
<keyword evidence="1" id="KW-1133">Transmembrane helix</keyword>
<dbReference type="GO" id="GO:0071788">
    <property type="term" value="P:endoplasmic reticulum tubular network maintenance"/>
    <property type="evidence" value="ECO:0007669"/>
    <property type="project" value="UniProtKB-UniRule"/>
</dbReference>
<keyword evidence="1" id="KW-0479">Metal-binding</keyword>
<feature type="transmembrane region" description="Helical" evidence="1">
    <location>
        <begin position="48"/>
        <end position="68"/>
    </location>
</feature>
<evidence type="ECO:0000256" key="1">
    <source>
        <dbReference type="RuleBase" id="RU367073"/>
    </source>
</evidence>
<evidence type="ECO:0000256" key="2">
    <source>
        <dbReference type="SAM" id="Coils"/>
    </source>
</evidence>
<comment type="similarity">
    <text evidence="1">Belongs to the lunapark family.</text>
</comment>
<feature type="compositionally biased region" description="Acidic residues" evidence="3">
    <location>
        <begin position="390"/>
        <end position="403"/>
    </location>
</feature>
<gene>
    <name evidence="5" type="ORF">BJ508DRAFT_413292</name>
</gene>
<evidence type="ECO:0000256" key="3">
    <source>
        <dbReference type="SAM" id="MobiDB-lite"/>
    </source>
</evidence>
<feature type="region of interest" description="Disordered" evidence="3">
    <location>
        <begin position="340"/>
        <end position="417"/>
    </location>
</feature>
<dbReference type="GO" id="GO:1903373">
    <property type="term" value="P:positive regulation of endoplasmic reticulum tubular network organization"/>
    <property type="evidence" value="ECO:0007669"/>
    <property type="project" value="UniProtKB-UniRule"/>
</dbReference>
<keyword evidence="1" id="KW-0862">Zinc</keyword>
<feature type="compositionally biased region" description="Low complexity" evidence="3">
    <location>
        <begin position="234"/>
        <end position="258"/>
    </location>
</feature>
<feature type="compositionally biased region" description="Low complexity" evidence="3">
    <location>
        <begin position="203"/>
        <end position="220"/>
    </location>
</feature>
<sequence>MVSLWPFRKREDLSPDTFERKLSSLSKQIHARNTRISSLRQRLRRSKALWTLYSLFGWVFYCVAAFFYTGWEQFGWQEWLGIGGSPVVIYGVRRSLNFVFEYQINNAETSLEALKDEQKETIEKLKEATKFSSTQAILEKYGNLDSKSIAAAVAEADNRQHSQQQTPRKQGIQSQQNTPFKTPLKTPQQNLTEGPGNTPITGAPTPQQLAVQAALAATPQGTPGSKIASEYSTPQQGPTPQQPLGSPLPPHQQQQQPLYPTAPPLIVEESSTPHWYDRILDLLVGEDETSAKARYALICQNCRMVNGLAPPGTADPAEVEKWGCARCGFWNGKEIVRAKESRSEVGEDLVKKSRPSRKTPKKSSRKSRRKVETESESEDSEASEASAGAEESEEGLEPELEEEVVTKPKSKKKRTKA</sequence>
<feature type="compositionally biased region" description="Basic residues" evidence="3">
    <location>
        <begin position="352"/>
        <end position="369"/>
    </location>
</feature>
<dbReference type="Pfam" id="PF10058">
    <property type="entry name" value="Zn_ribbon_10"/>
    <property type="match status" value="1"/>
</dbReference>
<feature type="compositionally biased region" description="Basic residues" evidence="3">
    <location>
        <begin position="408"/>
        <end position="417"/>
    </location>
</feature>